<dbReference type="Proteomes" id="UP001589740">
    <property type="component" value="Unassembled WGS sequence"/>
</dbReference>
<organism evidence="1 2">
    <name type="scientific">Salinicoccus siamensis</name>
    <dbReference type="NCBI Taxonomy" id="381830"/>
    <lineage>
        <taxon>Bacteria</taxon>
        <taxon>Bacillati</taxon>
        <taxon>Bacillota</taxon>
        <taxon>Bacilli</taxon>
        <taxon>Bacillales</taxon>
        <taxon>Staphylococcaceae</taxon>
        <taxon>Salinicoccus</taxon>
    </lineage>
</organism>
<evidence type="ECO:0000313" key="2">
    <source>
        <dbReference type="Proteomes" id="UP001589740"/>
    </source>
</evidence>
<sequence length="48" mass="5772">MKVKLFYRTQREVAIAVNNIINAYWEEVITEEELINNLEALYINNEKK</sequence>
<comment type="caution">
    <text evidence="1">The sequence shown here is derived from an EMBL/GenBank/DDBJ whole genome shotgun (WGS) entry which is preliminary data.</text>
</comment>
<reference evidence="1 2" key="1">
    <citation type="submission" date="2024-09" db="EMBL/GenBank/DDBJ databases">
        <authorList>
            <person name="Sun Q."/>
            <person name="Mori K."/>
        </authorList>
    </citation>
    <scope>NUCLEOTIDE SEQUENCE [LARGE SCALE GENOMIC DNA]</scope>
    <source>
        <strain evidence="1 2">JCM 12822</strain>
    </source>
</reference>
<keyword evidence="2" id="KW-1185">Reference proteome</keyword>
<evidence type="ECO:0000313" key="1">
    <source>
        <dbReference type="EMBL" id="MFB9859619.1"/>
    </source>
</evidence>
<gene>
    <name evidence="1" type="ORF">ACFFLE_00655</name>
</gene>
<dbReference type="EMBL" id="JBHMAH010000003">
    <property type="protein sequence ID" value="MFB9859619.1"/>
    <property type="molecule type" value="Genomic_DNA"/>
</dbReference>
<proteinExistence type="predicted"/>
<dbReference type="RefSeq" id="WP_380569261.1">
    <property type="nucleotide sequence ID" value="NZ_JBHMAH010000003.1"/>
</dbReference>
<protein>
    <submittedName>
        <fullName evidence="1">Uncharacterized protein</fullName>
    </submittedName>
</protein>
<name>A0ABV5Z0H8_9STAP</name>
<accession>A0ABV5Z0H8</accession>